<dbReference type="EMBL" id="JBBYAF010000001">
    <property type="protein sequence ID" value="MEL3970717.1"/>
    <property type="molecule type" value="Genomic_DNA"/>
</dbReference>
<comment type="caution">
    <text evidence="1">The sequence shown here is derived from an EMBL/GenBank/DDBJ whole genome shotgun (WGS) entry which is preliminary data.</text>
</comment>
<organism evidence="1 2">
    <name type="scientific">Rossellomorea oryzaecorticis</name>
    <dbReference type="NCBI Taxonomy" id="1396505"/>
    <lineage>
        <taxon>Bacteria</taxon>
        <taxon>Bacillati</taxon>
        <taxon>Bacillota</taxon>
        <taxon>Bacilli</taxon>
        <taxon>Bacillales</taxon>
        <taxon>Bacillaceae</taxon>
        <taxon>Rossellomorea</taxon>
    </lineage>
</organism>
<evidence type="ECO:0000313" key="2">
    <source>
        <dbReference type="Proteomes" id="UP001389717"/>
    </source>
</evidence>
<sequence>MKKFLNILFVVSALTLTLTSGYYDEVNAPNTEDIIGIPSLSEEDDLIGGKH</sequence>
<reference evidence="1 2" key="1">
    <citation type="submission" date="2024-04" db="EMBL/GenBank/DDBJ databases">
        <title>Bacillus oryzaecorticis sp. nov., a moderately halophilic bacterium isolated from rice husks.</title>
        <authorList>
            <person name="Zhu H.-S."/>
        </authorList>
    </citation>
    <scope>NUCLEOTIDE SEQUENCE [LARGE SCALE GENOMIC DNA]</scope>
    <source>
        <strain evidence="1 2">ZC255</strain>
    </source>
</reference>
<evidence type="ECO:0000313" key="1">
    <source>
        <dbReference type="EMBL" id="MEL3970717.1"/>
    </source>
</evidence>
<keyword evidence="2" id="KW-1185">Reference proteome</keyword>
<dbReference type="RefSeq" id="WP_341979217.1">
    <property type="nucleotide sequence ID" value="NZ_JBBYAF010000001.1"/>
</dbReference>
<name>A0ABU9K5C4_9BACI</name>
<accession>A0ABU9K5C4</accession>
<protein>
    <submittedName>
        <fullName evidence="1">Uncharacterized protein</fullName>
    </submittedName>
</protein>
<dbReference type="Proteomes" id="UP001389717">
    <property type="component" value="Unassembled WGS sequence"/>
</dbReference>
<gene>
    <name evidence="1" type="ORF">AAEO50_00345</name>
</gene>
<proteinExistence type="predicted"/>